<feature type="chain" id="PRO_5038805852" description="DUF1307 domain-containing protein" evidence="1">
    <location>
        <begin position="26"/>
        <end position="147"/>
    </location>
</feature>
<dbReference type="Gene3D" id="3.30.1830.10">
    <property type="entry name" value="YehR-like"/>
    <property type="match status" value="1"/>
</dbReference>
<sequence>MKKLLTILSAVLLIFLTGCSGKEQSKTFTKSERGVTMELTYYYKGDKVTKQTANNTMEYSKLGVTKETLKATLEPVMKKYQGVEGLEESVDFQDDKAVEKLTIDYTKAKISELKGIPGIELDAKDGDSVSLKKSEEALSSQGFTEKK</sequence>
<evidence type="ECO:0000256" key="1">
    <source>
        <dbReference type="SAM" id="SignalP"/>
    </source>
</evidence>
<protein>
    <recommendedName>
        <fullName evidence="4">DUF1307 domain-containing protein</fullName>
    </recommendedName>
</protein>
<feature type="signal peptide" evidence="1">
    <location>
        <begin position="1"/>
        <end position="25"/>
    </location>
</feature>
<dbReference type="HOGENOM" id="CLU_126600_1_0_9"/>
<evidence type="ECO:0008006" key="4">
    <source>
        <dbReference type="Google" id="ProtNLM"/>
    </source>
</evidence>
<dbReference type="AlphaFoldDB" id="U2SCG3"/>
<dbReference type="EMBL" id="AWVP01000009">
    <property type="protein sequence ID" value="ERK60417.1"/>
    <property type="molecule type" value="Genomic_DNA"/>
</dbReference>
<keyword evidence="3" id="KW-1185">Reference proteome</keyword>
<dbReference type="RefSeq" id="WP_021752243.1">
    <property type="nucleotide sequence ID" value="NZ_KI271790.1"/>
</dbReference>
<dbReference type="InterPro" id="IPR009736">
    <property type="entry name" value="DUF1307"/>
</dbReference>
<gene>
    <name evidence="2" type="ORF">HMPREF1983_00164</name>
</gene>
<accession>U2SCG3</accession>
<comment type="caution">
    <text evidence="2">The sequence shown here is derived from an EMBL/GenBank/DDBJ whole genome shotgun (WGS) entry which is preliminary data.</text>
</comment>
<dbReference type="Proteomes" id="UP000016637">
    <property type="component" value="Unassembled WGS sequence"/>
</dbReference>
<dbReference type="PATRIC" id="fig|1321820.3.peg.162"/>
<dbReference type="Pfam" id="PF06998">
    <property type="entry name" value="DUF1307"/>
    <property type="match status" value="1"/>
</dbReference>
<dbReference type="SUPFAM" id="SSF160704">
    <property type="entry name" value="YehR-like"/>
    <property type="match status" value="1"/>
</dbReference>
<keyword evidence="1" id="KW-0732">Signal</keyword>
<dbReference type="InterPro" id="IPR036699">
    <property type="entry name" value="YehR-like_sf"/>
</dbReference>
<proteinExistence type="predicted"/>
<dbReference type="PIRSF" id="PIRSF006187">
    <property type="entry name" value="DUF1307"/>
    <property type="match status" value="1"/>
</dbReference>
<dbReference type="PROSITE" id="PS51257">
    <property type="entry name" value="PROKAR_LIPOPROTEIN"/>
    <property type="match status" value="1"/>
</dbReference>
<reference evidence="2 3" key="1">
    <citation type="submission" date="2013-08" db="EMBL/GenBank/DDBJ databases">
        <authorList>
            <person name="Weinstock G."/>
            <person name="Sodergren E."/>
            <person name="Wylie T."/>
            <person name="Fulton L."/>
            <person name="Fulton R."/>
            <person name="Fronick C."/>
            <person name="O'Laughlin M."/>
            <person name="Godfrey J."/>
            <person name="Miner T."/>
            <person name="Herter B."/>
            <person name="Appelbaum E."/>
            <person name="Cordes M."/>
            <person name="Lek S."/>
            <person name="Wollam A."/>
            <person name="Pepin K.H."/>
            <person name="Palsikar V.B."/>
            <person name="Mitreva M."/>
            <person name="Wilson R.K."/>
        </authorList>
    </citation>
    <scope>NUCLEOTIDE SEQUENCE [LARGE SCALE GENOMIC DNA]</scope>
    <source>
        <strain evidence="2 3">ATCC 700627</strain>
    </source>
</reference>
<evidence type="ECO:0000313" key="3">
    <source>
        <dbReference type="Proteomes" id="UP000016637"/>
    </source>
</evidence>
<dbReference type="eggNOG" id="COG4808">
    <property type="taxonomic scope" value="Bacteria"/>
</dbReference>
<organism evidence="2 3">
    <name type="scientific">Gemella bergeri ATCC 700627</name>
    <dbReference type="NCBI Taxonomy" id="1321820"/>
    <lineage>
        <taxon>Bacteria</taxon>
        <taxon>Bacillati</taxon>
        <taxon>Bacillota</taxon>
        <taxon>Bacilli</taxon>
        <taxon>Bacillales</taxon>
        <taxon>Gemellaceae</taxon>
        <taxon>Gemella</taxon>
    </lineage>
</organism>
<evidence type="ECO:0000313" key="2">
    <source>
        <dbReference type="EMBL" id="ERK60417.1"/>
    </source>
</evidence>
<name>U2SCG3_9BACL</name>